<keyword evidence="7" id="KW-0472">Membrane</keyword>
<comment type="similarity">
    <text evidence="2">Belongs to the ABC transporter superfamily.</text>
</comment>
<dbReference type="NCBIfam" id="TIGR01727">
    <property type="entry name" value="oligo_HPY"/>
    <property type="match status" value="1"/>
</dbReference>
<dbReference type="GO" id="GO:0016887">
    <property type="term" value="F:ATP hydrolysis activity"/>
    <property type="evidence" value="ECO:0007669"/>
    <property type="project" value="InterPro"/>
</dbReference>
<dbReference type="FunFam" id="3.40.50.300:FF:000016">
    <property type="entry name" value="Oligopeptide ABC transporter ATP-binding component"/>
    <property type="match status" value="1"/>
</dbReference>
<dbReference type="GO" id="GO:0005886">
    <property type="term" value="C:plasma membrane"/>
    <property type="evidence" value="ECO:0007669"/>
    <property type="project" value="UniProtKB-SubCell"/>
</dbReference>
<dbReference type="PROSITE" id="PS00211">
    <property type="entry name" value="ABC_TRANSPORTER_1"/>
    <property type="match status" value="1"/>
</dbReference>
<evidence type="ECO:0000256" key="6">
    <source>
        <dbReference type="ARBA" id="ARBA00022840"/>
    </source>
</evidence>
<name>A0A1C7NWW7_9HYPH</name>
<dbReference type="PANTHER" id="PTHR43297:SF2">
    <property type="entry name" value="DIPEPTIDE TRANSPORT ATP-BINDING PROTEIN DPPD"/>
    <property type="match status" value="1"/>
</dbReference>
<dbReference type="InterPro" id="IPR050388">
    <property type="entry name" value="ABC_Ni/Peptide_Import"/>
</dbReference>
<organism evidence="9 10">
    <name type="scientific">Pararhizobium polonicum</name>
    <dbReference type="NCBI Taxonomy" id="1612624"/>
    <lineage>
        <taxon>Bacteria</taxon>
        <taxon>Pseudomonadati</taxon>
        <taxon>Pseudomonadota</taxon>
        <taxon>Alphaproteobacteria</taxon>
        <taxon>Hyphomicrobiales</taxon>
        <taxon>Rhizobiaceae</taxon>
        <taxon>Rhizobium/Agrobacterium group</taxon>
        <taxon>Pararhizobium</taxon>
    </lineage>
</organism>
<evidence type="ECO:0000259" key="8">
    <source>
        <dbReference type="PROSITE" id="PS50893"/>
    </source>
</evidence>
<dbReference type="Pfam" id="PF08352">
    <property type="entry name" value="oligo_HPY"/>
    <property type="match status" value="1"/>
</dbReference>
<dbReference type="InterPro" id="IPR003439">
    <property type="entry name" value="ABC_transporter-like_ATP-bd"/>
</dbReference>
<evidence type="ECO:0000256" key="3">
    <source>
        <dbReference type="ARBA" id="ARBA00022448"/>
    </source>
</evidence>
<dbReference type="PANTHER" id="PTHR43297">
    <property type="entry name" value="OLIGOPEPTIDE TRANSPORT ATP-BINDING PROTEIN APPD"/>
    <property type="match status" value="1"/>
</dbReference>
<dbReference type="PROSITE" id="PS50893">
    <property type="entry name" value="ABC_TRANSPORTER_2"/>
    <property type="match status" value="1"/>
</dbReference>
<keyword evidence="5" id="KW-0547">Nucleotide-binding</keyword>
<dbReference type="InterPro" id="IPR013563">
    <property type="entry name" value="Oligopep_ABC_C"/>
</dbReference>
<dbReference type="GO" id="GO:0005524">
    <property type="term" value="F:ATP binding"/>
    <property type="evidence" value="ECO:0007669"/>
    <property type="project" value="UniProtKB-KW"/>
</dbReference>
<evidence type="ECO:0000313" key="9">
    <source>
        <dbReference type="EMBL" id="OBZ93510.1"/>
    </source>
</evidence>
<comment type="caution">
    <text evidence="9">The sequence shown here is derived from an EMBL/GenBank/DDBJ whole genome shotgun (WGS) entry which is preliminary data.</text>
</comment>
<dbReference type="Pfam" id="PF00005">
    <property type="entry name" value="ABC_tran"/>
    <property type="match status" value="1"/>
</dbReference>
<keyword evidence="10" id="KW-1185">Reference proteome</keyword>
<dbReference type="GO" id="GO:0015833">
    <property type="term" value="P:peptide transport"/>
    <property type="evidence" value="ECO:0007669"/>
    <property type="project" value="InterPro"/>
</dbReference>
<dbReference type="InterPro" id="IPR027417">
    <property type="entry name" value="P-loop_NTPase"/>
</dbReference>
<gene>
    <name evidence="9" type="ORF">ADU59_21955</name>
</gene>
<evidence type="ECO:0000256" key="4">
    <source>
        <dbReference type="ARBA" id="ARBA00022475"/>
    </source>
</evidence>
<evidence type="ECO:0000256" key="7">
    <source>
        <dbReference type="ARBA" id="ARBA00023136"/>
    </source>
</evidence>
<keyword evidence="4" id="KW-1003">Cell membrane</keyword>
<feature type="domain" description="ABC transporter" evidence="8">
    <location>
        <begin position="4"/>
        <end position="252"/>
    </location>
</feature>
<proteinExistence type="inferred from homology"/>
<dbReference type="EMBL" id="LGLV01000014">
    <property type="protein sequence ID" value="OBZ93510.1"/>
    <property type="molecule type" value="Genomic_DNA"/>
</dbReference>
<evidence type="ECO:0000313" key="10">
    <source>
        <dbReference type="Proteomes" id="UP000093111"/>
    </source>
</evidence>
<dbReference type="SUPFAM" id="SSF52540">
    <property type="entry name" value="P-loop containing nucleoside triphosphate hydrolases"/>
    <property type="match status" value="1"/>
</dbReference>
<evidence type="ECO:0000256" key="2">
    <source>
        <dbReference type="ARBA" id="ARBA00005417"/>
    </source>
</evidence>
<evidence type="ECO:0000256" key="1">
    <source>
        <dbReference type="ARBA" id="ARBA00004417"/>
    </source>
</evidence>
<evidence type="ECO:0000256" key="5">
    <source>
        <dbReference type="ARBA" id="ARBA00022741"/>
    </source>
</evidence>
<dbReference type="GO" id="GO:0055085">
    <property type="term" value="P:transmembrane transport"/>
    <property type="evidence" value="ECO:0007669"/>
    <property type="project" value="UniProtKB-ARBA"/>
</dbReference>
<accession>A0A1C7NWW7</accession>
<dbReference type="Gene3D" id="3.40.50.300">
    <property type="entry name" value="P-loop containing nucleotide triphosphate hydrolases"/>
    <property type="match status" value="1"/>
</dbReference>
<keyword evidence="3" id="KW-0813">Transport</keyword>
<protein>
    <recommendedName>
        <fullName evidence="8">ABC transporter domain-containing protein</fullName>
    </recommendedName>
</protein>
<dbReference type="SMART" id="SM00382">
    <property type="entry name" value="AAA"/>
    <property type="match status" value="1"/>
</dbReference>
<dbReference type="Proteomes" id="UP000093111">
    <property type="component" value="Unassembled WGS sequence"/>
</dbReference>
<dbReference type="InterPro" id="IPR003593">
    <property type="entry name" value="AAA+_ATPase"/>
</dbReference>
<keyword evidence="6" id="KW-0067">ATP-binding</keyword>
<dbReference type="InterPro" id="IPR017871">
    <property type="entry name" value="ABC_transporter-like_CS"/>
</dbReference>
<comment type="subcellular location">
    <subcellularLocation>
        <location evidence="1">Cell inner membrane</location>
        <topology evidence="1">Peripheral membrane protein</topology>
    </subcellularLocation>
</comment>
<sequence>MALIEVRNLSTRFKTSVGEVWPSREVSFHIGAGRSLALVGESGSGKSVTARAITRLLEPADAVTGGSVTFHGRDLLAMPAAELQRLRAKEIAMIFQDPAAALNPVLTIGTQIMRIHRQHGLPGDARAAAVELLDRVGVPEPGKRLAQYPHQFSGGMKQRVMIAMALIARPSFVVADEPTTALDVTVEAQVIALLRELQQEMGMSMLFISHNLSLVSRICDDVAVMYAGHLVEKASTQKLFQHPMHPYSRALLSSIPRGNKKTHPLRPVRGEPPNLARLPAGCPFRARCDRVVDACSQPQPLVTLSCGTQVACHVAVKEAAHV</sequence>
<dbReference type="AlphaFoldDB" id="A0A1C7NWW7"/>
<dbReference type="CDD" id="cd03257">
    <property type="entry name" value="ABC_NikE_OppD_transporters"/>
    <property type="match status" value="1"/>
</dbReference>
<reference evidence="9 10" key="1">
    <citation type="journal article" date="2016" name="Syst. Appl. Microbiol.">
        <title>Pararhizobium polonicum sp. nov. isolated from tumors on stone fruit rootstocks.</title>
        <authorList>
            <person name="Pulawska J."/>
            <person name="Kuzmanovic N."/>
            <person name="Willems A."/>
            <person name="Pothier J.F."/>
        </authorList>
    </citation>
    <scope>NUCLEOTIDE SEQUENCE [LARGE SCALE GENOMIC DNA]</scope>
    <source>
        <strain evidence="9 10">F5.1</strain>
    </source>
</reference>
<dbReference type="STRING" id="1612624.ADU59_21955"/>